<sequence length="165" mass="18440">MSYFDSTPVGRLRSRLSSDLSIIDLELAMKFAFSLGSTLNMCLNFGILAILTWPILFLIIPTIYITIVLQFSANEWLIQRLEGFCTVIVSFSALGMTLMPLEASKSGYVGMALSFALSMNVVLVYAINLHCMLSNFLISVERLEHCMHIPTEALEKLEENQPPPN</sequence>
<dbReference type="Pfam" id="PF00664">
    <property type="entry name" value="ABC_membrane"/>
    <property type="match status" value="1"/>
</dbReference>
<accession>A0AAD8HRL8</accession>
<feature type="domain" description="ABC transmembrane type-1" evidence="8">
    <location>
        <begin position="1"/>
        <end position="71"/>
    </location>
</feature>
<dbReference type="AlphaFoldDB" id="A0AAD8HRL8"/>
<keyword evidence="2 7" id="KW-0812">Transmembrane</keyword>
<gene>
    <name evidence="9" type="ORF">POM88_037476</name>
</gene>
<keyword evidence="4" id="KW-0067">ATP-binding</keyword>
<name>A0AAD8HRL8_9APIA</name>
<keyword evidence="5 7" id="KW-1133">Transmembrane helix</keyword>
<dbReference type="InterPro" id="IPR050173">
    <property type="entry name" value="ABC_transporter_C-like"/>
</dbReference>
<dbReference type="Proteomes" id="UP001237642">
    <property type="component" value="Unassembled WGS sequence"/>
</dbReference>
<evidence type="ECO:0000256" key="7">
    <source>
        <dbReference type="SAM" id="Phobius"/>
    </source>
</evidence>
<keyword evidence="10" id="KW-1185">Reference proteome</keyword>
<keyword evidence="6 7" id="KW-0472">Membrane</keyword>
<dbReference type="InterPro" id="IPR011527">
    <property type="entry name" value="ABC1_TM_dom"/>
</dbReference>
<dbReference type="PANTHER" id="PTHR24223:SF263">
    <property type="entry name" value="ABC-TYPE XENOBIOTIC TRANSPORTER"/>
    <property type="match status" value="1"/>
</dbReference>
<keyword evidence="3" id="KW-0547">Nucleotide-binding</keyword>
<organism evidence="9 10">
    <name type="scientific">Heracleum sosnowskyi</name>
    <dbReference type="NCBI Taxonomy" id="360622"/>
    <lineage>
        <taxon>Eukaryota</taxon>
        <taxon>Viridiplantae</taxon>
        <taxon>Streptophyta</taxon>
        <taxon>Embryophyta</taxon>
        <taxon>Tracheophyta</taxon>
        <taxon>Spermatophyta</taxon>
        <taxon>Magnoliopsida</taxon>
        <taxon>eudicotyledons</taxon>
        <taxon>Gunneridae</taxon>
        <taxon>Pentapetalae</taxon>
        <taxon>asterids</taxon>
        <taxon>campanulids</taxon>
        <taxon>Apiales</taxon>
        <taxon>Apiaceae</taxon>
        <taxon>Apioideae</taxon>
        <taxon>apioid superclade</taxon>
        <taxon>Tordylieae</taxon>
        <taxon>Tordyliinae</taxon>
        <taxon>Heracleum</taxon>
    </lineage>
</organism>
<evidence type="ECO:0000256" key="4">
    <source>
        <dbReference type="ARBA" id="ARBA00022840"/>
    </source>
</evidence>
<evidence type="ECO:0000259" key="8">
    <source>
        <dbReference type="PROSITE" id="PS50929"/>
    </source>
</evidence>
<dbReference type="SUPFAM" id="SSF90123">
    <property type="entry name" value="ABC transporter transmembrane region"/>
    <property type="match status" value="1"/>
</dbReference>
<protein>
    <recommendedName>
        <fullName evidence="8">ABC transmembrane type-1 domain-containing protein</fullName>
    </recommendedName>
</protein>
<evidence type="ECO:0000256" key="6">
    <source>
        <dbReference type="ARBA" id="ARBA00023136"/>
    </source>
</evidence>
<evidence type="ECO:0000256" key="2">
    <source>
        <dbReference type="ARBA" id="ARBA00022692"/>
    </source>
</evidence>
<dbReference type="Gene3D" id="1.20.1560.10">
    <property type="entry name" value="ABC transporter type 1, transmembrane domain"/>
    <property type="match status" value="1"/>
</dbReference>
<feature type="transmembrane region" description="Helical" evidence="7">
    <location>
        <begin position="45"/>
        <end position="69"/>
    </location>
</feature>
<keyword evidence="1" id="KW-0813">Transport</keyword>
<evidence type="ECO:0000313" key="9">
    <source>
        <dbReference type="EMBL" id="KAK1371384.1"/>
    </source>
</evidence>
<reference evidence="9" key="1">
    <citation type="submission" date="2023-02" db="EMBL/GenBank/DDBJ databases">
        <title>Genome of toxic invasive species Heracleum sosnowskyi carries increased number of genes despite the absence of recent whole-genome duplications.</title>
        <authorList>
            <person name="Schelkunov M."/>
            <person name="Shtratnikova V."/>
            <person name="Makarenko M."/>
            <person name="Klepikova A."/>
            <person name="Omelchenko D."/>
            <person name="Novikova G."/>
            <person name="Obukhova E."/>
            <person name="Bogdanov V."/>
            <person name="Penin A."/>
            <person name="Logacheva M."/>
        </authorList>
    </citation>
    <scope>NUCLEOTIDE SEQUENCE</scope>
    <source>
        <strain evidence="9">Hsosn_3</strain>
        <tissue evidence="9">Leaf</tissue>
    </source>
</reference>
<feature type="transmembrane region" description="Helical" evidence="7">
    <location>
        <begin position="107"/>
        <end position="127"/>
    </location>
</feature>
<dbReference type="PANTHER" id="PTHR24223">
    <property type="entry name" value="ATP-BINDING CASSETTE SUB-FAMILY C"/>
    <property type="match status" value="1"/>
</dbReference>
<dbReference type="GO" id="GO:0140359">
    <property type="term" value="F:ABC-type transporter activity"/>
    <property type="evidence" value="ECO:0007669"/>
    <property type="project" value="InterPro"/>
</dbReference>
<comment type="caution">
    <text evidence="9">The sequence shown here is derived from an EMBL/GenBank/DDBJ whole genome shotgun (WGS) entry which is preliminary data.</text>
</comment>
<dbReference type="GO" id="GO:0005524">
    <property type="term" value="F:ATP binding"/>
    <property type="evidence" value="ECO:0007669"/>
    <property type="project" value="UniProtKB-KW"/>
</dbReference>
<proteinExistence type="predicted"/>
<dbReference type="GO" id="GO:0016020">
    <property type="term" value="C:membrane"/>
    <property type="evidence" value="ECO:0007669"/>
    <property type="project" value="InterPro"/>
</dbReference>
<evidence type="ECO:0000256" key="3">
    <source>
        <dbReference type="ARBA" id="ARBA00022741"/>
    </source>
</evidence>
<dbReference type="InterPro" id="IPR036640">
    <property type="entry name" value="ABC1_TM_sf"/>
</dbReference>
<reference evidence="9" key="2">
    <citation type="submission" date="2023-05" db="EMBL/GenBank/DDBJ databases">
        <authorList>
            <person name="Schelkunov M.I."/>
        </authorList>
    </citation>
    <scope>NUCLEOTIDE SEQUENCE</scope>
    <source>
        <strain evidence="9">Hsosn_3</strain>
        <tissue evidence="9">Leaf</tissue>
    </source>
</reference>
<dbReference type="PROSITE" id="PS50929">
    <property type="entry name" value="ABC_TM1F"/>
    <property type="match status" value="1"/>
</dbReference>
<dbReference type="EMBL" id="JAUIZM010000008">
    <property type="protein sequence ID" value="KAK1371384.1"/>
    <property type="molecule type" value="Genomic_DNA"/>
</dbReference>
<evidence type="ECO:0000256" key="5">
    <source>
        <dbReference type="ARBA" id="ARBA00022989"/>
    </source>
</evidence>
<evidence type="ECO:0000256" key="1">
    <source>
        <dbReference type="ARBA" id="ARBA00022448"/>
    </source>
</evidence>
<feature type="transmembrane region" description="Helical" evidence="7">
    <location>
        <begin position="81"/>
        <end position="101"/>
    </location>
</feature>
<evidence type="ECO:0000313" key="10">
    <source>
        <dbReference type="Proteomes" id="UP001237642"/>
    </source>
</evidence>